<evidence type="ECO:0000256" key="4">
    <source>
        <dbReference type="SAM" id="SignalP"/>
    </source>
</evidence>
<evidence type="ECO:0000259" key="5">
    <source>
        <dbReference type="Pfam" id="PF09084"/>
    </source>
</evidence>
<proteinExistence type="inferred from homology"/>
<evidence type="ECO:0000256" key="2">
    <source>
        <dbReference type="ARBA" id="ARBA00010742"/>
    </source>
</evidence>
<organism evidence="6 7">
    <name type="scientific">Effusibacillus dendaii</name>
    <dbReference type="NCBI Taxonomy" id="2743772"/>
    <lineage>
        <taxon>Bacteria</taxon>
        <taxon>Bacillati</taxon>
        <taxon>Bacillota</taxon>
        <taxon>Bacilli</taxon>
        <taxon>Bacillales</taxon>
        <taxon>Alicyclobacillaceae</taxon>
        <taxon>Effusibacillus</taxon>
    </lineage>
</organism>
<dbReference type="Pfam" id="PF09084">
    <property type="entry name" value="NMT1"/>
    <property type="match status" value="1"/>
</dbReference>
<feature type="chain" id="PRO_5038970381" evidence="4">
    <location>
        <begin position="23"/>
        <end position="345"/>
    </location>
</feature>
<dbReference type="AlphaFoldDB" id="A0A7I8D4P4"/>
<dbReference type="KEGG" id="eff:skT53_00300"/>
<feature type="domain" description="SsuA/THI5-like" evidence="5">
    <location>
        <begin position="55"/>
        <end position="261"/>
    </location>
</feature>
<dbReference type="InterPro" id="IPR015168">
    <property type="entry name" value="SsuA/THI5"/>
</dbReference>
<evidence type="ECO:0000256" key="1">
    <source>
        <dbReference type="ARBA" id="ARBA00004418"/>
    </source>
</evidence>
<sequence length="345" mass="37986">MKWKSFAGLVLAGILLFSVGCGGTKQTSNTPSDSNPAANSTKVRVSEVIRSVFYAPQYVALQKGFFKEQGLDVELTTAWGGDKVMTALLSDQTDIGLVGAETTIFVNQQGSPDPVVNFAQVTQRDGSFLVARQKIDKFDWSLLKGKSLIGSRSGSMPEMVSEFVQRKHQINPKTDNQIIQNISFDTQTSAFASGTGDFYQAFEPAASILEKQGQGYVVAYFGEDSGKLPYTVFMAKQTYMQKNAETIQKFTNAVQKAQNWIQSASGAEIADMIAAYFPDVRKDILTMVADRYKKADAWAKDPIIDKEEWDNLQTIIQQAGELKAAAPYDKLVNTTFAEKAKQLVK</sequence>
<dbReference type="PANTHER" id="PTHR30024">
    <property type="entry name" value="ALIPHATIC SULFONATES-BINDING PROTEIN-RELATED"/>
    <property type="match status" value="1"/>
</dbReference>
<evidence type="ECO:0000256" key="3">
    <source>
        <dbReference type="ARBA" id="ARBA00022729"/>
    </source>
</evidence>
<gene>
    <name evidence="6" type="primary">ytlA</name>
    <name evidence="6" type="ORF">skT53_00300</name>
</gene>
<name>A0A7I8D4P4_9BACL</name>
<comment type="similarity">
    <text evidence="2">Belongs to the bacterial solute-binding protein SsuA/TauA family.</text>
</comment>
<dbReference type="PROSITE" id="PS51257">
    <property type="entry name" value="PROKAR_LIPOPROTEIN"/>
    <property type="match status" value="1"/>
</dbReference>
<keyword evidence="7" id="KW-1185">Reference proteome</keyword>
<feature type="signal peptide" evidence="4">
    <location>
        <begin position="1"/>
        <end position="22"/>
    </location>
</feature>
<dbReference type="PANTHER" id="PTHR30024:SF47">
    <property type="entry name" value="TAURINE-BINDING PERIPLASMIC PROTEIN"/>
    <property type="match status" value="1"/>
</dbReference>
<keyword evidence="3 4" id="KW-0732">Signal</keyword>
<dbReference type="EMBL" id="AP023366">
    <property type="protein sequence ID" value="BCJ85045.1"/>
    <property type="molecule type" value="Genomic_DNA"/>
</dbReference>
<dbReference type="GO" id="GO:0042597">
    <property type="term" value="C:periplasmic space"/>
    <property type="evidence" value="ECO:0007669"/>
    <property type="project" value="UniProtKB-SubCell"/>
</dbReference>
<dbReference type="Gene3D" id="3.40.190.10">
    <property type="entry name" value="Periplasmic binding protein-like II"/>
    <property type="match status" value="2"/>
</dbReference>
<evidence type="ECO:0000313" key="6">
    <source>
        <dbReference type="EMBL" id="BCJ85045.1"/>
    </source>
</evidence>
<protein>
    <submittedName>
        <fullName evidence="6">Putative binding protein YtlA</fullName>
    </submittedName>
</protein>
<reference evidence="6 7" key="1">
    <citation type="submission" date="2020-08" db="EMBL/GenBank/DDBJ databases">
        <title>Complete Genome Sequence of Effusibacillus dendaii Strain skT53, Isolated from Farmland soil.</title>
        <authorList>
            <person name="Konishi T."/>
            <person name="Kawasaki H."/>
        </authorList>
    </citation>
    <scope>NUCLEOTIDE SEQUENCE [LARGE SCALE GENOMIC DNA]</scope>
    <source>
        <strain evidence="7">skT53</strain>
    </source>
</reference>
<dbReference type="SUPFAM" id="SSF53850">
    <property type="entry name" value="Periplasmic binding protein-like II"/>
    <property type="match status" value="1"/>
</dbReference>
<dbReference type="RefSeq" id="WP_200759214.1">
    <property type="nucleotide sequence ID" value="NZ_AP023366.1"/>
</dbReference>
<dbReference type="Proteomes" id="UP000593802">
    <property type="component" value="Chromosome"/>
</dbReference>
<accession>A0A7I8D4P4</accession>
<comment type="subcellular location">
    <subcellularLocation>
        <location evidence="1">Periplasm</location>
    </subcellularLocation>
</comment>
<evidence type="ECO:0000313" key="7">
    <source>
        <dbReference type="Proteomes" id="UP000593802"/>
    </source>
</evidence>